<dbReference type="Proteomes" id="UP000095282">
    <property type="component" value="Unplaced"/>
</dbReference>
<sequence length="317" mass="36740">MPRPLTYQSSQAVIKYMNPNKRFQVSQCCPGFHRVDKIVPLRLECLRLNDDKTTINNCIYRVWEPQQGYMPSKYSNSIRFNPYIMFDTIDNIDDTLSGCDVRKTNPIYNEHVQLYSRDRNLDVKKLLGLMFGGRKEVHIKWLDLRFCSSMVPLPPGLKLNVEEINIGSIDPKNLDYFVLAEPVKAVHISNLKFPHRTILKSKKLVISHLRDVIEGTVVARLLFYIKSVHIDQISGGELLQFIQIIIREWKSREQVPGTRLSAISYSDVPAILKIIEEEFHGKSLSDQYIKVPLRHSTSVHISFVKFDGGFWLEMKTF</sequence>
<dbReference type="AlphaFoldDB" id="A0A1I7UGR2"/>
<dbReference type="eggNOG" id="ENOG502TK6G">
    <property type="taxonomic scope" value="Eukaryota"/>
</dbReference>
<reference evidence="2" key="1">
    <citation type="submission" date="2016-11" db="UniProtKB">
        <authorList>
            <consortium name="WormBaseParasite"/>
        </authorList>
    </citation>
    <scope>IDENTIFICATION</scope>
</reference>
<keyword evidence="1" id="KW-1185">Reference proteome</keyword>
<protein>
    <submittedName>
        <fullName evidence="2">FBD domain-containing protein</fullName>
    </submittedName>
</protein>
<dbReference type="InterPro" id="IPR021942">
    <property type="entry name" value="DUF3557"/>
</dbReference>
<dbReference type="WBParaSite" id="Csp11.Scaffold629.g9160.t2">
    <property type="protein sequence ID" value="Csp11.Scaffold629.g9160.t2"/>
    <property type="gene ID" value="Csp11.Scaffold629.g9160"/>
</dbReference>
<dbReference type="PANTHER" id="PTHR31379">
    <property type="entry name" value="F-BOX C PROTEIN-RELATED-RELATED"/>
    <property type="match status" value="1"/>
</dbReference>
<organism evidence="1 2">
    <name type="scientific">Caenorhabditis tropicalis</name>
    <dbReference type="NCBI Taxonomy" id="1561998"/>
    <lineage>
        <taxon>Eukaryota</taxon>
        <taxon>Metazoa</taxon>
        <taxon>Ecdysozoa</taxon>
        <taxon>Nematoda</taxon>
        <taxon>Chromadorea</taxon>
        <taxon>Rhabditida</taxon>
        <taxon>Rhabditina</taxon>
        <taxon>Rhabditomorpha</taxon>
        <taxon>Rhabditoidea</taxon>
        <taxon>Rhabditidae</taxon>
        <taxon>Peloderinae</taxon>
        <taxon>Caenorhabditis</taxon>
    </lineage>
</organism>
<evidence type="ECO:0000313" key="2">
    <source>
        <dbReference type="WBParaSite" id="Csp11.Scaffold629.g9160.t2"/>
    </source>
</evidence>
<accession>A0A1I7UGR2</accession>
<evidence type="ECO:0000313" key="1">
    <source>
        <dbReference type="Proteomes" id="UP000095282"/>
    </source>
</evidence>
<dbReference type="PANTHER" id="PTHR31379:SF1">
    <property type="entry name" value="F-BOX C PROTEIN-RELATED"/>
    <property type="match status" value="1"/>
</dbReference>
<proteinExistence type="predicted"/>
<dbReference type="Pfam" id="PF12078">
    <property type="entry name" value="DUF3557"/>
    <property type="match status" value="1"/>
</dbReference>
<name>A0A1I7UGR2_9PELO</name>